<protein>
    <submittedName>
        <fullName evidence="1">Uncharacterized protein</fullName>
    </submittedName>
</protein>
<dbReference type="EMBL" id="LLXE01000174">
    <property type="protein sequence ID" value="KUM60439.1"/>
    <property type="molecule type" value="Genomic_DNA"/>
</dbReference>
<evidence type="ECO:0000313" key="2">
    <source>
        <dbReference type="Proteomes" id="UP000055045"/>
    </source>
</evidence>
<gene>
    <name evidence="1" type="ORF">ACN42_g6689</name>
</gene>
<organism evidence="1 2">
    <name type="scientific">Penicillium freii</name>
    <dbReference type="NCBI Taxonomy" id="48697"/>
    <lineage>
        <taxon>Eukaryota</taxon>
        <taxon>Fungi</taxon>
        <taxon>Dikarya</taxon>
        <taxon>Ascomycota</taxon>
        <taxon>Pezizomycotina</taxon>
        <taxon>Eurotiomycetes</taxon>
        <taxon>Eurotiomycetidae</taxon>
        <taxon>Eurotiales</taxon>
        <taxon>Aspergillaceae</taxon>
        <taxon>Penicillium</taxon>
    </lineage>
</organism>
<comment type="caution">
    <text evidence="1">The sequence shown here is derived from an EMBL/GenBank/DDBJ whole genome shotgun (WGS) entry which is preliminary data.</text>
</comment>
<evidence type="ECO:0000313" key="1">
    <source>
        <dbReference type="EMBL" id="KUM60439.1"/>
    </source>
</evidence>
<keyword evidence="2" id="KW-1185">Reference proteome</keyword>
<proteinExistence type="predicted"/>
<accession>A0A101MH19</accession>
<name>A0A101MH19_PENFR</name>
<sequence length="104" mass="11682">MIRSSEFIILFERNEYRTSWEASNGSCAMHSANEQCEYINFTALYLNTTSTRTGTSKDCPEPQTATPLCFTGTCLAQISARLYDIVEEIPPHPRAFVDVLPLQA</sequence>
<dbReference type="AlphaFoldDB" id="A0A101MH19"/>
<reference evidence="1 2" key="1">
    <citation type="submission" date="2015-10" db="EMBL/GenBank/DDBJ databases">
        <title>Genome sequencing of Penicillium freii.</title>
        <authorList>
            <person name="Nguyen H.D."/>
            <person name="Visagie C.M."/>
            <person name="Seifert K.A."/>
        </authorList>
    </citation>
    <scope>NUCLEOTIDE SEQUENCE [LARGE SCALE GENOMIC DNA]</scope>
    <source>
        <strain evidence="1 2">DAOM 242723</strain>
    </source>
</reference>
<dbReference type="Proteomes" id="UP000055045">
    <property type="component" value="Unassembled WGS sequence"/>
</dbReference>